<sequence length="136" mass="15084">MKKASQYEATIGWHDSPKCLTPSTSRLICDDSQIGPAVRSEEAFDKEFEEWFGFDAHDDEENYPSVSGPSDDSLLKIDTTPPLLKTRKYGRRVRHKEVDSSTSSDRGSSSDNKTSDAGEISNIKEILSALTHSVSE</sequence>
<dbReference type="Proteomes" id="UP001608902">
    <property type="component" value="Unassembled WGS sequence"/>
</dbReference>
<dbReference type="EMBL" id="JBGFUD010003426">
    <property type="protein sequence ID" value="MFH4978699.1"/>
    <property type="molecule type" value="Genomic_DNA"/>
</dbReference>
<gene>
    <name evidence="2" type="ORF">AB6A40_005408</name>
</gene>
<reference evidence="2 3" key="1">
    <citation type="submission" date="2024-08" db="EMBL/GenBank/DDBJ databases">
        <title>Gnathostoma spinigerum genome.</title>
        <authorList>
            <person name="Gonzalez-Bertolin B."/>
            <person name="Monzon S."/>
            <person name="Zaballos A."/>
            <person name="Jimenez P."/>
            <person name="Dekumyoy P."/>
            <person name="Varona S."/>
            <person name="Cuesta I."/>
            <person name="Sumanam S."/>
            <person name="Adisakwattana P."/>
            <person name="Gasser R.B."/>
            <person name="Hernandez-Gonzalez A."/>
            <person name="Young N.D."/>
            <person name="Perteguer M.J."/>
        </authorList>
    </citation>
    <scope>NUCLEOTIDE SEQUENCE [LARGE SCALE GENOMIC DNA]</scope>
    <source>
        <strain evidence="2">AL3</strain>
        <tissue evidence="2">Liver</tissue>
    </source>
</reference>
<evidence type="ECO:0000256" key="1">
    <source>
        <dbReference type="SAM" id="MobiDB-lite"/>
    </source>
</evidence>
<proteinExistence type="predicted"/>
<evidence type="ECO:0000313" key="2">
    <source>
        <dbReference type="EMBL" id="MFH4978699.1"/>
    </source>
</evidence>
<name>A0ABD6EKL6_9BILA</name>
<feature type="compositionally biased region" description="Low complexity" evidence="1">
    <location>
        <begin position="100"/>
        <end position="111"/>
    </location>
</feature>
<organism evidence="2 3">
    <name type="scientific">Gnathostoma spinigerum</name>
    <dbReference type="NCBI Taxonomy" id="75299"/>
    <lineage>
        <taxon>Eukaryota</taxon>
        <taxon>Metazoa</taxon>
        <taxon>Ecdysozoa</taxon>
        <taxon>Nematoda</taxon>
        <taxon>Chromadorea</taxon>
        <taxon>Rhabditida</taxon>
        <taxon>Spirurina</taxon>
        <taxon>Gnathostomatomorpha</taxon>
        <taxon>Gnathostomatoidea</taxon>
        <taxon>Gnathostomatidae</taxon>
        <taxon>Gnathostoma</taxon>
    </lineage>
</organism>
<protein>
    <submittedName>
        <fullName evidence="2">Uncharacterized protein</fullName>
    </submittedName>
</protein>
<feature type="region of interest" description="Disordered" evidence="1">
    <location>
        <begin position="57"/>
        <end position="122"/>
    </location>
</feature>
<feature type="compositionally biased region" description="Basic residues" evidence="1">
    <location>
        <begin position="85"/>
        <end position="95"/>
    </location>
</feature>
<keyword evidence="3" id="KW-1185">Reference proteome</keyword>
<dbReference type="AlphaFoldDB" id="A0ABD6EKL6"/>
<comment type="caution">
    <text evidence="2">The sequence shown here is derived from an EMBL/GenBank/DDBJ whole genome shotgun (WGS) entry which is preliminary data.</text>
</comment>
<evidence type="ECO:0000313" key="3">
    <source>
        <dbReference type="Proteomes" id="UP001608902"/>
    </source>
</evidence>
<accession>A0ABD6EKL6</accession>